<evidence type="ECO:0000313" key="4">
    <source>
        <dbReference type="Proteomes" id="UP001620460"/>
    </source>
</evidence>
<dbReference type="Pfam" id="PF04314">
    <property type="entry name" value="PCuAC"/>
    <property type="match status" value="1"/>
</dbReference>
<keyword evidence="2" id="KW-0732">Signal</keyword>
<evidence type="ECO:0000313" key="3">
    <source>
        <dbReference type="EMBL" id="MFK2903779.1"/>
    </source>
</evidence>
<evidence type="ECO:0000256" key="1">
    <source>
        <dbReference type="SAM" id="MobiDB-lite"/>
    </source>
</evidence>
<accession>A0ABW8JS13</accession>
<feature type="chain" id="PRO_5047071166" evidence="2">
    <location>
        <begin position="22"/>
        <end position="172"/>
    </location>
</feature>
<dbReference type="PANTHER" id="PTHR36302:SF1">
    <property type="entry name" value="COPPER CHAPERONE PCU(A)C"/>
    <property type="match status" value="1"/>
</dbReference>
<dbReference type="InterPro" id="IPR058248">
    <property type="entry name" value="Lxx211020-like"/>
</dbReference>
<evidence type="ECO:0000256" key="2">
    <source>
        <dbReference type="SAM" id="SignalP"/>
    </source>
</evidence>
<sequence>MPRPLPLLIAAGLLFAGVAHAGQSAHVHADKAWIRVLPAGLPAGGYVTLHNTGDTAVALTGASSARYAHVMLHQSTTEGGMGRMSMIDQLAIPAHGSVALAPGGYHLMLMQATKAVNAGETVPVTLDFADGSHLPVDFLARPANAVDAGDAAPAGMDPAMPMGHGSAMPHGH</sequence>
<dbReference type="SUPFAM" id="SSF110087">
    <property type="entry name" value="DR1885-like metal-binding protein"/>
    <property type="match status" value="1"/>
</dbReference>
<feature type="signal peptide" evidence="2">
    <location>
        <begin position="1"/>
        <end position="21"/>
    </location>
</feature>
<dbReference type="Gene3D" id="2.60.40.1890">
    <property type="entry name" value="PCu(A)C copper chaperone"/>
    <property type="match status" value="1"/>
</dbReference>
<keyword evidence="4" id="KW-1185">Reference proteome</keyword>
<gene>
    <name evidence="3" type="ORF">ISP17_07375</name>
</gene>
<name>A0ABW8JS13_9GAMM</name>
<feature type="compositionally biased region" description="Low complexity" evidence="1">
    <location>
        <begin position="150"/>
        <end position="163"/>
    </location>
</feature>
<protein>
    <submittedName>
        <fullName evidence="3">Copper chaperone PCu(A)C</fullName>
    </submittedName>
</protein>
<reference evidence="3 4" key="1">
    <citation type="submission" date="2020-10" db="EMBL/GenBank/DDBJ databases">
        <title>Phylogeny of dyella-like bacteria.</title>
        <authorList>
            <person name="Fu J."/>
        </authorList>
    </citation>
    <scope>NUCLEOTIDE SEQUENCE [LARGE SCALE GENOMIC DNA]</scope>
    <source>
        <strain evidence="3 4">Gsoil3046</strain>
    </source>
</reference>
<dbReference type="EMBL" id="JADIKM010000002">
    <property type="protein sequence ID" value="MFK2903779.1"/>
    <property type="molecule type" value="Genomic_DNA"/>
</dbReference>
<dbReference type="PANTHER" id="PTHR36302">
    <property type="entry name" value="BLR7088 PROTEIN"/>
    <property type="match status" value="1"/>
</dbReference>
<organism evidence="3 4">
    <name type="scientific">Dyella ginsengisoli</name>
    <dbReference type="NCBI Taxonomy" id="363848"/>
    <lineage>
        <taxon>Bacteria</taxon>
        <taxon>Pseudomonadati</taxon>
        <taxon>Pseudomonadota</taxon>
        <taxon>Gammaproteobacteria</taxon>
        <taxon>Lysobacterales</taxon>
        <taxon>Rhodanobacteraceae</taxon>
        <taxon>Dyella</taxon>
    </lineage>
</organism>
<dbReference type="InterPro" id="IPR036182">
    <property type="entry name" value="PCuAC_sf"/>
</dbReference>
<dbReference type="Proteomes" id="UP001620460">
    <property type="component" value="Unassembled WGS sequence"/>
</dbReference>
<feature type="region of interest" description="Disordered" evidence="1">
    <location>
        <begin position="150"/>
        <end position="172"/>
    </location>
</feature>
<proteinExistence type="predicted"/>
<comment type="caution">
    <text evidence="3">The sequence shown here is derived from an EMBL/GenBank/DDBJ whole genome shotgun (WGS) entry which is preliminary data.</text>
</comment>
<dbReference type="InterPro" id="IPR007410">
    <property type="entry name" value="LpqE-like"/>
</dbReference>